<keyword evidence="1" id="KW-0472">Membrane</keyword>
<reference evidence="4" key="1">
    <citation type="submission" date="2016-03" db="EMBL/GenBank/DDBJ databases">
        <authorList>
            <person name="Borrel G."/>
            <person name="Mccann A."/>
            <person name="O'Toole P.W."/>
        </authorList>
    </citation>
    <scope>NUCLEOTIDE SEQUENCE</scope>
    <source>
        <strain evidence="4">183</strain>
    </source>
</reference>
<evidence type="ECO:0008006" key="6">
    <source>
        <dbReference type="Google" id="ProtNLM"/>
    </source>
</evidence>
<dbReference type="OMA" id="ECEEWRA"/>
<dbReference type="InterPro" id="IPR003675">
    <property type="entry name" value="Rce1/LyrA-like_dom"/>
</dbReference>
<comment type="caution">
    <text evidence="4">The sequence shown here is derived from an EMBL/GenBank/DDBJ whole genome shotgun (WGS) entry which is preliminary data.</text>
</comment>
<evidence type="ECO:0000313" key="5">
    <source>
        <dbReference type="Proteomes" id="UP000752814"/>
    </source>
</evidence>
<dbReference type="RefSeq" id="WP_020449604.1">
    <property type="nucleotide sequence ID" value="NZ_CAYAXV010000003.1"/>
</dbReference>
<dbReference type="EMBL" id="LVVT01000007">
    <property type="protein sequence ID" value="TQS83942.1"/>
    <property type="molecule type" value="Genomic_DNA"/>
</dbReference>
<feature type="transmembrane region" description="Helical" evidence="1">
    <location>
        <begin position="199"/>
        <end position="220"/>
    </location>
</feature>
<sequence length="409" mass="45210">MRFCIHCGNEIPDDSNFCTKCGLPQSTVLPQPVIQRPSTTQSVMSFGSTLGTLVSLAMFILAAVLLFELYLGIPTVAEAWNHSFSIFIILNGVTPLFTLDNSLFIFYIFFIVMILASFAVLIMRSKTTFVRELTMKPVKEHSPLYTVCTLIMVSVLVSIIIQVVIPALTGQTSHSPSVDDDAKWQILFSAAEAPVWEELISRVLLIGIPLLVVDLVLNAVNKKYERKPLKRYILGGGFSFGSKEILFLLISSIMFGYAHLGGWDVYKIIPATVAGLAMGYLFLKYGLYASISFHAINNLIGFSTSMNDNPAFLLIAGLVSLLMVLFGIPYLANYAYKVSKWISKSIEKPKGVAQPLAADECPLPEEEPVQEMHSEPEPNTIGFRCKNCGNDSAVFENGELVCTRCRFKN</sequence>
<feature type="transmembrane region" description="Helical" evidence="1">
    <location>
        <begin position="46"/>
        <end position="67"/>
    </location>
</feature>
<evidence type="ECO:0000313" key="4">
    <source>
        <dbReference type="EMBL" id="TQS83942.1"/>
    </source>
</evidence>
<feature type="domain" description="Zinc-ribbon" evidence="3">
    <location>
        <begin position="3"/>
        <end position="22"/>
    </location>
</feature>
<name>A0A8J8PGD8_9ARCH</name>
<evidence type="ECO:0000259" key="2">
    <source>
        <dbReference type="Pfam" id="PF02517"/>
    </source>
</evidence>
<dbReference type="AlphaFoldDB" id="A0A8J8PGD8"/>
<evidence type="ECO:0000256" key="1">
    <source>
        <dbReference type="SAM" id="Phobius"/>
    </source>
</evidence>
<feature type="transmembrane region" description="Helical" evidence="1">
    <location>
        <begin position="79"/>
        <end position="98"/>
    </location>
</feature>
<feature type="transmembrane region" description="Helical" evidence="1">
    <location>
        <begin position="144"/>
        <end position="165"/>
    </location>
</feature>
<accession>A0A8J8PGD8</accession>
<keyword evidence="1" id="KW-1133">Transmembrane helix</keyword>
<feature type="transmembrane region" description="Helical" evidence="1">
    <location>
        <begin position="232"/>
        <end position="256"/>
    </location>
</feature>
<proteinExistence type="predicted"/>
<dbReference type="Proteomes" id="UP000752814">
    <property type="component" value="Unassembled WGS sequence"/>
</dbReference>
<feature type="transmembrane region" description="Helical" evidence="1">
    <location>
        <begin position="104"/>
        <end position="123"/>
    </location>
</feature>
<dbReference type="GO" id="GO:0080120">
    <property type="term" value="P:CAAX-box protein maturation"/>
    <property type="evidence" value="ECO:0007669"/>
    <property type="project" value="UniProtKB-ARBA"/>
</dbReference>
<feature type="domain" description="CAAX prenyl protease 2/Lysostaphin resistance protein A-like" evidence="2">
    <location>
        <begin position="184"/>
        <end position="300"/>
    </location>
</feature>
<keyword evidence="1" id="KW-0812">Transmembrane</keyword>
<gene>
    <name evidence="4" type="ORF">A3207_06340</name>
</gene>
<feature type="transmembrane region" description="Helical" evidence="1">
    <location>
        <begin position="268"/>
        <end position="291"/>
    </location>
</feature>
<dbReference type="GeneID" id="41324149"/>
<protein>
    <recommendedName>
        <fullName evidence="6">CPBP family intramembrane metalloprotease</fullName>
    </recommendedName>
</protein>
<evidence type="ECO:0000259" key="3">
    <source>
        <dbReference type="Pfam" id="PF13240"/>
    </source>
</evidence>
<dbReference type="Pfam" id="PF13240">
    <property type="entry name" value="Zn_Ribbon_1"/>
    <property type="match status" value="1"/>
</dbReference>
<dbReference type="GO" id="GO:0004175">
    <property type="term" value="F:endopeptidase activity"/>
    <property type="evidence" value="ECO:0007669"/>
    <property type="project" value="UniProtKB-ARBA"/>
</dbReference>
<feature type="transmembrane region" description="Helical" evidence="1">
    <location>
        <begin position="311"/>
        <end position="332"/>
    </location>
</feature>
<organism evidence="4 5">
    <name type="scientific">Candidatus Methanomassiliicoccus intestinalis</name>
    <dbReference type="NCBI Taxonomy" id="1406512"/>
    <lineage>
        <taxon>Archaea</taxon>
        <taxon>Methanobacteriati</taxon>
        <taxon>Thermoplasmatota</taxon>
        <taxon>Thermoplasmata</taxon>
        <taxon>Methanomassiliicoccales</taxon>
        <taxon>Methanomassiliicoccaceae</taxon>
        <taxon>Methanomassiliicoccus</taxon>
    </lineage>
</organism>
<dbReference type="Pfam" id="PF02517">
    <property type="entry name" value="Rce1-like"/>
    <property type="match status" value="1"/>
</dbReference>
<dbReference type="InterPro" id="IPR026870">
    <property type="entry name" value="Zinc_ribbon_dom"/>
</dbReference>